<keyword evidence="3" id="KW-0597">Phosphoprotein</keyword>
<proteinExistence type="predicted"/>
<dbReference type="PANTHER" id="PTHR34220">
    <property type="entry name" value="SENSOR HISTIDINE KINASE YPDA"/>
    <property type="match status" value="1"/>
</dbReference>
<dbReference type="EMBL" id="BOSL01000021">
    <property type="protein sequence ID" value="GIP55614.1"/>
    <property type="molecule type" value="Genomic_DNA"/>
</dbReference>
<comment type="caution">
    <text evidence="10">The sequence shown here is derived from an EMBL/GenBank/DDBJ whole genome shotgun (WGS) entry which is preliminary data.</text>
</comment>
<evidence type="ECO:0000313" key="10">
    <source>
        <dbReference type="EMBL" id="GIP55614.1"/>
    </source>
</evidence>
<reference evidence="10 11" key="1">
    <citation type="submission" date="2021-03" db="EMBL/GenBank/DDBJ databases">
        <title>Antimicrobial resistance genes in bacteria isolated from Japanese honey, and their potential for conferring macrolide and lincosamide resistance in the American foulbrood pathogen Paenibacillus larvae.</title>
        <authorList>
            <person name="Okamoto M."/>
            <person name="Kumagai M."/>
            <person name="Kanamori H."/>
            <person name="Takamatsu D."/>
        </authorList>
    </citation>
    <scope>NUCLEOTIDE SEQUENCE [LARGE SCALE GENOMIC DNA]</scope>
    <source>
        <strain evidence="10 11">J42TS3</strain>
    </source>
</reference>
<dbReference type="Gene3D" id="6.10.340.10">
    <property type="match status" value="1"/>
</dbReference>
<dbReference type="GO" id="GO:0016301">
    <property type="term" value="F:kinase activity"/>
    <property type="evidence" value="ECO:0007669"/>
    <property type="project" value="UniProtKB-KW"/>
</dbReference>
<keyword evidence="8" id="KW-1133">Transmembrane helix</keyword>
<keyword evidence="2" id="KW-1003">Cell membrane</keyword>
<comment type="subcellular location">
    <subcellularLocation>
        <location evidence="1">Cell membrane</location>
        <topology evidence="1">Multi-pass membrane protein</topology>
    </subcellularLocation>
</comment>
<dbReference type="Pfam" id="PF02518">
    <property type="entry name" value="HATPase_c"/>
    <property type="match status" value="1"/>
</dbReference>
<protein>
    <submittedName>
        <fullName evidence="10">Sensor histidine kinase YesM</fullName>
    </submittedName>
</protein>
<dbReference type="SUPFAM" id="SSF55874">
    <property type="entry name" value="ATPase domain of HSP90 chaperone/DNA topoisomerase II/histidine kinase"/>
    <property type="match status" value="1"/>
</dbReference>
<dbReference type="InterPro" id="IPR050640">
    <property type="entry name" value="Bact_2-comp_sensor_kinase"/>
</dbReference>
<organism evidence="10 11">
    <name type="scientific">Paenibacillus vini</name>
    <dbReference type="NCBI Taxonomy" id="1476024"/>
    <lineage>
        <taxon>Bacteria</taxon>
        <taxon>Bacillati</taxon>
        <taxon>Bacillota</taxon>
        <taxon>Bacilli</taxon>
        <taxon>Bacillales</taxon>
        <taxon>Paenibacillaceae</taxon>
        <taxon>Paenibacillus</taxon>
    </lineage>
</organism>
<sequence length="589" mass="66760">MKFSLRQQMIFSFSIVFIALIVVFGSLILNYNISSYQKQSYNSINKVVKANLSLIDNHLDQLITVSKIVANDQDIINAVTYRNSVQEIDYSVELYNQREVASKIKQLDVLGNITNALIIGNNHEYLYYYGSSPVRGYRFDQQDWFNKAAYMEDKYIRFTNFHPTDYLLNYRNRKTVSVITPIINANQYYSAGRTFLMTDFNLDPILSDKNGQGNMQIAIYDGVNPVHFANNSHLSTLQKEDISEGLRKGKKSFIVAKSGDHPVSYLVVNETSLVSGWAILGIMPLTEVEELRSTNKTVVIAMVVIACMLVVLLSGLISKSILNPMQSLLQRFNQIASGRRDVSFKESKSKEINLIAETADHMLKNINQLTDEVVEEQRRLATEQLKVLQHQINPHFLNNVLQSIKAMAVCGDTESISKATTLLGKILSYSVYNPYELVELKQELSYTENYIILQNIRFNGLIKYSMSCDEQLDHFLVPKLMIQPLVENAIEHGFEDRKEGHLSIVVEDAGREIYIAITNDGAAVDSAEVKRINSMLSNQDTYKQNQSIGLLNLNQRLKSCYGMQAGVKMLSREGMNTSIVITIPKRKEG</sequence>
<dbReference type="Proteomes" id="UP000679992">
    <property type="component" value="Unassembled WGS sequence"/>
</dbReference>
<evidence type="ECO:0000256" key="1">
    <source>
        <dbReference type="ARBA" id="ARBA00004651"/>
    </source>
</evidence>
<dbReference type="InterPro" id="IPR003594">
    <property type="entry name" value="HATPase_dom"/>
</dbReference>
<keyword evidence="7" id="KW-0175">Coiled coil</keyword>
<keyword evidence="6 8" id="KW-0472">Membrane</keyword>
<evidence type="ECO:0000256" key="4">
    <source>
        <dbReference type="ARBA" id="ARBA00022679"/>
    </source>
</evidence>
<keyword evidence="11" id="KW-1185">Reference proteome</keyword>
<dbReference type="Gene3D" id="3.30.565.10">
    <property type="entry name" value="Histidine kinase-like ATPase, C-terminal domain"/>
    <property type="match status" value="1"/>
</dbReference>
<feature type="domain" description="HAMP" evidence="9">
    <location>
        <begin position="319"/>
        <end position="371"/>
    </location>
</feature>
<dbReference type="PANTHER" id="PTHR34220:SF7">
    <property type="entry name" value="SENSOR HISTIDINE KINASE YPDA"/>
    <property type="match status" value="1"/>
</dbReference>
<dbReference type="InterPro" id="IPR036890">
    <property type="entry name" value="HATPase_C_sf"/>
</dbReference>
<evidence type="ECO:0000259" key="9">
    <source>
        <dbReference type="PROSITE" id="PS50885"/>
    </source>
</evidence>
<evidence type="ECO:0000256" key="6">
    <source>
        <dbReference type="ARBA" id="ARBA00023136"/>
    </source>
</evidence>
<dbReference type="RefSeq" id="WP_213656498.1">
    <property type="nucleotide sequence ID" value="NZ_BOSL01000021.1"/>
</dbReference>
<evidence type="ECO:0000256" key="3">
    <source>
        <dbReference type="ARBA" id="ARBA00022553"/>
    </source>
</evidence>
<name>A0ABQ4MI37_9BACL</name>
<dbReference type="InterPro" id="IPR003660">
    <property type="entry name" value="HAMP_dom"/>
</dbReference>
<evidence type="ECO:0000256" key="7">
    <source>
        <dbReference type="SAM" id="Coils"/>
    </source>
</evidence>
<feature type="transmembrane region" description="Helical" evidence="8">
    <location>
        <begin position="9"/>
        <end position="29"/>
    </location>
</feature>
<gene>
    <name evidence="10" type="primary">yesM_7</name>
    <name evidence="10" type="ORF">J42TS3_46490</name>
</gene>
<evidence type="ECO:0000313" key="11">
    <source>
        <dbReference type="Proteomes" id="UP000679992"/>
    </source>
</evidence>
<dbReference type="InterPro" id="IPR010559">
    <property type="entry name" value="Sig_transdc_His_kin_internal"/>
</dbReference>
<feature type="coiled-coil region" evidence="7">
    <location>
        <begin position="359"/>
        <end position="386"/>
    </location>
</feature>
<keyword evidence="5 10" id="KW-0418">Kinase</keyword>
<dbReference type="PROSITE" id="PS50885">
    <property type="entry name" value="HAMP"/>
    <property type="match status" value="1"/>
</dbReference>
<evidence type="ECO:0000256" key="2">
    <source>
        <dbReference type="ARBA" id="ARBA00022475"/>
    </source>
</evidence>
<keyword evidence="8" id="KW-0812">Transmembrane</keyword>
<feature type="transmembrane region" description="Helical" evidence="8">
    <location>
        <begin position="298"/>
        <end position="317"/>
    </location>
</feature>
<evidence type="ECO:0000256" key="8">
    <source>
        <dbReference type="SAM" id="Phobius"/>
    </source>
</evidence>
<dbReference type="Pfam" id="PF06580">
    <property type="entry name" value="His_kinase"/>
    <property type="match status" value="1"/>
</dbReference>
<accession>A0ABQ4MI37</accession>
<keyword evidence="4" id="KW-0808">Transferase</keyword>
<dbReference type="SUPFAM" id="SSF158472">
    <property type="entry name" value="HAMP domain-like"/>
    <property type="match status" value="1"/>
</dbReference>
<evidence type="ECO:0000256" key="5">
    <source>
        <dbReference type="ARBA" id="ARBA00022777"/>
    </source>
</evidence>